<dbReference type="Proteomes" id="UP001556692">
    <property type="component" value="Unassembled WGS sequence"/>
</dbReference>
<comment type="caution">
    <text evidence="1">The sequence shown here is derived from an EMBL/GenBank/DDBJ whole genome shotgun (WGS) entry which is preliminary data.</text>
</comment>
<dbReference type="EMBL" id="JBDPGJ010000004">
    <property type="protein sequence ID" value="MEX0407951.1"/>
    <property type="molecule type" value="Genomic_DNA"/>
</dbReference>
<gene>
    <name evidence="1" type="ORF">ABGN05_20030</name>
</gene>
<keyword evidence="2" id="KW-1185">Reference proteome</keyword>
<evidence type="ECO:0000313" key="1">
    <source>
        <dbReference type="EMBL" id="MEX0407951.1"/>
    </source>
</evidence>
<organism evidence="1 2">
    <name type="scientific">Aquibium pacificus</name>
    <dbReference type="NCBI Taxonomy" id="3153579"/>
    <lineage>
        <taxon>Bacteria</taxon>
        <taxon>Pseudomonadati</taxon>
        <taxon>Pseudomonadota</taxon>
        <taxon>Alphaproteobacteria</taxon>
        <taxon>Hyphomicrobiales</taxon>
        <taxon>Phyllobacteriaceae</taxon>
        <taxon>Aquibium</taxon>
    </lineage>
</organism>
<protein>
    <submittedName>
        <fullName evidence="1">Uncharacterized protein</fullName>
    </submittedName>
</protein>
<sequence length="82" mass="8985">MKEGEPLSRTARQARSVCCLFGERDFRMVALMRGSSAPSRRPTLDAQREIGEALTGMFGKMARSAGVIIPALCNTTRYPPLP</sequence>
<dbReference type="RefSeq" id="WP_367955806.1">
    <property type="nucleotide sequence ID" value="NZ_JBDPGJ010000004.1"/>
</dbReference>
<accession>A0ABV3SME6</accession>
<evidence type="ECO:0000313" key="2">
    <source>
        <dbReference type="Proteomes" id="UP001556692"/>
    </source>
</evidence>
<reference evidence="1 2" key="1">
    <citation type="submission" date="2024-05" db="EMBL/GenBank/DDBJ databases">
        <authorList>
            <person name="Jiang F."/>
        </authorList>
    </citation>
    <scope>NUCLEOTIDE SEQUENCE [LARGE SCALE GENOMIC DNA]</scope>
    <source>
        <strain evidence="1 2">LZ166</strain>
    </source>
</reference>
<name>A0ABV3SME6_9HYPH</name>
<proteinExistence type="predicted"/>